<keyword evidence="2" id="KW-1185">Reference proteome</keyword>
<sequence>MVPWGPLQQHSLLLPSLSPSLSQAASPHDNDLSCVNEHPIVRRLSKHISIPSSVSRPIDATNVPLSPSLHSTISLPCGPRASATLSIE</sequence>
<protein>
    <submittedName>
        <fullName evidence="1">Uncharacterized protein</fullName>
    </submittedName>
</protein>
<name>A0ABR1MQ05_9PEZI</name>
<organism evidence="1 2">
    <name type="scientific">Phyllosticta citricarpa</name>
    <dbReference type="NCBI Taxonomy" id="55181"/>
    <lineage>
        <taxon>Eukaryota</taxon>
        <taxon>Fungi</taxon>
        <taxon>Dikarya</taxon>
        <taxon>Ascomycota</taxon>
        <taxon>Pezizomycotina</taxon>
        <taxon>Dothideomycetes</taxon>
        <taxon>Dothideomycetes incertae sedis</taxon>
        <taxon>Botryosphaeriales</taxon>
        <taxon>Phyllostictaceae</taxon>
        <taxon>Phyllosticta</taxon>
    </lineage>
</organism>
<evidence type="ECO:0000313" key="2">
    <source>
        <dbReference type="Proteomes" id="UP001365128"/>
    </source>
</evidence>
<accession>A0ABR1MQ05</accession>
<gene>
    <name evidence="1" type="ORF">IWX46DRAFT_591900</name>
</gene>
<proteinExistence type="predicted"/>
<reference evidence="1 2" key="1">
    <citation type="submission" date="2024-04" db="EMBL/GenBank/DDBJ databases">
        <title>Phyllosticta paracitricarpa is synonymous to the EU quarantine fungus P. citricarpa based on phylogenomic analyses.</title>
        <authorList>
            <consortium name="Lawrence Berkeley National Laboratory"/>
            <person name="Van Ingen-Buijs V.A."/>
            <person name="Van Westerhoven A.C."/>
            <person name="Haridas S."/>
            <person name="Skiadas P."/>
            <person name="Martin F."/>
            <person name="Groenewald J.Z."/>
            <person name="Crous P.W."/>
            <person name="Seidl M.F."/>
        </authorList>
    </citation>
    <scope>NUCLEOTIDE SEQUENCE [LARGE SCALE GENOMIC DNA]</scope>
    <source>
        <strain evidence="1 2">CBS 122670</strain>
    </source>
</reference>
<comment type="caution">
    <text evidence="1">The sequence shown here is derived from an EMBL/GenBank/DDBJ whole genome shotgun (WGS) entry which is preliminary data.</text>
</comment>
<dbReference type="EMBL" id="JBBPDW010000005">
    <property type="protein sequence ID" value="KAK7552596.1"/>
    <property type="molecule type" value="Genomic_DNA"/>
</dbReference>
<dbReference type="Proteomes" id="UP001365128">
    <property type="component" value="Unassembled WGS sequence"/>
</dbReference>
<evidence type="ECO:0000313" key="1">
    <source>
        <dbReference type="EMBL" id="KAK7552596.1"/>
    </source>
</evidence>